<dbReference type="Pfam" id="PF04398">
    <property type="entry name" value="DUF538"/>
    <property type="match status" value="1"/>
</dbReference>
<dbReference type="InterPro" id="IPR007493">
    <property type="entry name" value="DUF538"/>
</dbReference>
<dbReference type="OMA" id="DHFARGE"/>
<dbReference type="InterPro" id="IPR036758">
    <property type="entry name" value="At5g01610-like"/>
</dbReference>
<accession>A0A8T2TGH0</accession>
<dbReference type="PANTHER" id="PTHR31676:SF7">
    <property type="entry name" value="DUF538 DOMAIN-CONTAINING PROTEIN"/>
    <property type="match status" value="1"/>
</dbReference>
<sequence>MATALVENVEKPQYFPEMREKAIINFGQEAAIKSRELFEAFHFPNGLLPLQKVVEGGWVEETGFVWLVTEEAQKHHFVKPDRISKYDELVTCTISPRRMKDIRGVKAKDMGIWVPVNEIYIDEKKPDKIVFKSIMGLSRSFPVSDYVLDE</sequence>
<dbReference type="OrthoDB" id="1878965at2759"/>
<reference evidence="1" key="1">
    <citation type="submission" date="2021-08" db="EMBL/GenBank/DDBJ databases">
        <title>WGS assembly of Ceratopteris richardii.</title>
        <authorList>
            <person name="Marchant D.B."/>
            <person name="Chen G."/>
            <person name="Jenkins J."/>
            <person name="Shu S."/>
            <person name="Leebens-Mack J."/>
            <person name="Grimwood J."/>
            <person name="Schmutz J."/>
            <person name="Soltis P."/>
            <person name="Soltis D."/>
            <person name="Chen Z.-H."/>
        </authorList>
    </citation>
    <scope>NUCLEOTIDE SEQUENCE</scope>
    <source>
        <strain evidence="1">Whitten #5841</strain>
        <tissue evidence="1">Leaf</tissue>
    </source>
</reference>
<gene>
    <name evidence="1" type="ORF">KP509_13G068900</name>
</gene>
<name>A0A8T2TGH0_CERRI</name>
<dbReference type="AlphaFoldDB" id="A0A8T2TGH0"/>
<protein>
    <submittedName>
        <fullName evidence="1">Uncharacterized protein</fullName>
    </submittedName>
</protein>
<dbReference type="PANTHER" id="PTHR31676">
    <property type="entry name" value="T31J12.3 PROTEIN-RELATED"/>
    <property type="match status" value="1"/>
</dbReference>
<organism evidence="1 2">
    <name type="scientific">Ceratopteris richardii</name>
    <name type="common">Triangle waterfern</name>
    <dbReference type="NCBI Taxonomy" id="49495"/>
    <lineage>
        <taxon>Eukaryota</taxon>
        <taxon>Viridiplantae</taxon>
        <taxon>Streptophyta</taxon>
        <taxon>Embryophyta</taxon>
        <taxon>Tracheophyta</taxon>
        <taxon>Polypodiopsida</taxon>
        <taxon>Polypodiidae</taxon>
        <taxon>Polypodiales</taxon>
        <taxon>Pteridineae</taxon>
        <taxon>Pteridaceae</taxon>
        <taxon>Parkerioideae</taxon>
        <taxon>Ceratopteris</taxon>
    </lineage>
</organism>
<keyword evidence="2" id="KW-1185">Reference proteome</keyword>
<evidence type="ECO:0000313" key="2">
    <source>
        <dbReference type="Proteomes" id="UP000825935"/>
    </source>
</evidence>
<dbReference type="EMBL" id="CM035418">
    <property type="protein sequence ID" value="KAH7421640.1"/>
    <property type="molecule type" value="Genomic_DNA"/>
</dbReference>
<evidence type="ECO:0000313" key="1">
    <source>
        <dbReference type="EMBL" id="KAH7421640.1"/>
    </source>
</evidence>
<dbReference type="Gene3D" id="2.30.240.10">
    <property type="entry name" value="At5g01610-like"/>
    <property type="match status" value="1"/>
</dbReference>
<dbReference type="Proteomes" id="UP000825935">
    <property type="component" value="Chromosome 13"/>
</dbReference>
<comment type="caution">
    <text evidence="1">The sequence shown here is derived from an EMBL/GenBank/DDBJ whole genome shotgun (WGS) entry which is preliminary data.</text>
</comment>
<dbReference type="SUPFAM" id="SSF141562">
    <property type="entry name" value="At5g01610-like"/>
    <property type="match status" value="1"/>
</dbReference>
<proteinExistence type="predicted"/>